<comment type="subunit">
    <text evidence="9 10">Homodimer, forms a heterotetramer with a Cas2 homodimer.</text>
</comment>
<name>A0A518AQL8_9BACT</name>
<dbReference type="GO" id="GO:0016787">
    <property type="term" value="F:hydrolase activity"/>
    <property type="evidence" value="ECO:0007669"/>
    <property type="project" value="UniProtKB-KW"/>
</dbReference>
<protein>
    <recommendedName>
        <fullName evidence="10">CRISPR-associated endonuclease Cas1</fullName>
        <ecNumber evidence="10">3.1.-.-</ecNumber>
    </recommendedName>
</protein>
<evidence type="ECO:0000256" key="6">
    <source>
        <dbReference type="ARBA" id="ARBA00023118"/>
    </source>
</evidence>
<dbReference type="EC" id="3.1.-.-" evidence="10"/>
<keyword evidence="6 10" id="KW-0051">Antiviral defense</keyword>
<keyword evidence="1 10" id="KW-0540">Nuclease</keyword>
<dbReference type="Gene3D" id="1.20.120.920">
    <property type="entry name" value="CRISPR-associated endonuclease Cas1, C-terminal domain"/>
    <property type="match status" value="1"/>
</dbReference>
<accession>A0A518AQL8</accession>
<dbReference type="GO" id="GO:0046872">
    <property type="term" value="F:metal ion binding"/>
    <property type="evidence" value="ECO:0007669"/>
    <property type="project" value="UniProtKB-UniRule"/>
</dbReference>
<dbReference type="Gene3D" id="3.100.10.20">
    <property type="entry name" value="CRISPR-associated endonuclease Cas1, N-terminal domain"/>
    <property type="match status" value="1"/>
</dbReference>
<evidence type="ECO:0000313" key="11">
    <source>
        <dbReference type="EMBL" id="QDU57020.1"/>
    </source>
</evidence>
<keyword evidence="4 10" id="KW-0378">Hydrolase</keyword>
<dbReference type="InterPro" id="IPR042206">
    <property type="entry name" value="CRISPR-assoc_Cas1_C"/>
</dbReference>
<comment type="function">
    <text evidence="10">CRISPR (clustered regularly interspaced short palindromic repeat), is an adaptive immune system that provides protection against mobile genetic elements (viruses, transposable elements and conjugative plasmids). CRISPR clusters contain spacers, sequences complementary to antecedent mobile elements, and target invading nucleic acids. CRISPR clusters are transcribed and processed into CRISPR RNA (crRNA). Acts as a dsDNA endonuclease. Involved in the integration of spacer DNA into the CRISPR cassette.</text>
</comment>
<dbReference type="CDD" id="cd09721">
    <property type="entry name" value="Cas1_I-C"/>
    <property type="match status" value="1"/>
</dbReference>
<keyword evidence="5 10" id="KW-0460">Magnesium</keyword>
<keyword evidence="3 10" id="KW-0255">Endonuclease</keyword>
<keyword evidence="8 10" id="KW-0464">Manganese</keyword>
<evidence type="ECO:0000256" key="1">
    <source>
        <dbReference type="ARBA" id="ARBA00022722"/>
    </source>
</evidence>
<dbReference type="PANTHER" id="PTHR34353:SF2">
    <property type="entry name" value="CRISPR-ASSOCIATED ENDONUCLEASE CAS1 1"/>
    <property type="match status" value="1"/>
</dbReference>
<evidence type="ECO:0000256" key="8">
    <source>
        <dbReference type="ARBA" id="ARBA00023211"/>
    </source>
</evidence>
<dbReference type="Proteomes" id="UP000315750">
    <property type="component" value="Chromosome"/>
</dbReference>
<organism evidence="11 12">
    <name type="scientific">Aeoliella mucimassa</name>
    <dbReference type="NCBI Taxonomy" id="2527972"/>
    <lineage>
        <taxon>Bacteria</taxon>
        <taxon>Pseudomonadati</taxon>
        <taxon>Planctomycetota</taxon>
        <taxon>Planctomycetia</taxon>
        <taxon>Pirellulales</taxon>
        <taxon>Lacipirellulaceae</taxon>
        <taxon>Aeoliella</taxon>
    </lineage>
</organism>
<dbReference type="RefSeq" id="WP_145247893.1">
    <property type="nucleotide sequence ID" value="NZ_CP036278.1"/>
</dbReference>
<dbReference type="InterPro" id="IPR019856">
    <property type="entry name" value="CRISPR-assoc_Cas1_DVULG"/>
</dbReference>
<feature type="binding site" evidence="10">
    <location>
        <position position="166"/>
    </location>
    <ligand>
        <name>Mn(2+)</name>
        <dbReference type="ChEBI" id="CHEBI:29035"/>
    </ligand>
</feature>
<dbReference type="NCBIfam" id="TIGR03640">
    <property type="entry name" value="cas1_DVULG"/>
    <property type="match status" value="1"/>
</dbReference>
<dbReference type="HAMAP" id="MF_01470">
    <property type="entry name" value="Cas1"/>
    <property type="match status" value="1"/>
</dbReference>
<dbReference type="GO" id="GO:0003677">
    <property type="term" value="F:DNA binding"/>
    <property type="evidence" value="ECO:0007669"/>
    <property type="project" value="UniProtKB-KW"/>
</dbReference>
<keyword evidence="12" id="KW-1185">Reference proteome</keyword>
<feature type="binding site" evidence="10">
    <location>
        <position position="234"/>
    </location>
    <ligand>
        <name>Mn(2+)</name>
        <dbReference type="ChEBI" id="CHEBI:29035"/>
    </ligand>
</feature>
<evidence type="ECO:0000256" key="2">
    <source>
        <dbReference type="ARBA" id="ARBA00022723"/>
    </source>
</evidence>
<evidence type="ECO:0000256" key="4">
    <source>
        <dbReference type="ARBA" id="ARBA00022801"/>
    </source>
</evidence>
<evidence type="ECO:0000256" key="7">
    <source>
        <dbReference type="ARBA" id="ARBA00023125"/>
    </source>
</evidence>
<comment type="similarity">
    <text evidence="10">Belongs to the CRISPR-associated endonuclease Cas1 family.</text>
</comment>
<dbReference type="GO" id="GO:0043571">
    <property type="term" value="P:maintenance of CRISPR repeat elements"/>
    <property type="evidence" value="ECO:0007669"/>
    <property type="project" value="UniProtKB-UniRule"/>
</dbReference>
<dbReference type="EMBL" id="CP036278">
    <property type="protein sequence ID" value="QDU57020.1"/>
    <property type="molecule type" value="Genomic_DNA"/>
</dbReference>
<dbReference type="NCBIfam" id="TIGR00287">
    <property type="entry name" value="cas1"/>
    <property type="match status" value="1"/>
</dbReference>
<comment type="cofactor">
    <cofactor evidence="10">
        <name>Mg(2+)</name>
        <dbReference type="ChEBI" id="CHEBI:18420"/>
    </cofactor>
    <cofactor evidence="10">
        <name>Mn(2+)</name>
        <dbReference type="ChEBI" id="CHEBI:29035"/>
    </cofactor>
</comment>
<feature type="binding site" evidence="10">
    <location>
        <position position="249"/>
    </location>
    <ligand>
        <name>Mn(2+)</name>
        <dbReference type="ChEBI" id="CHEBI:29035"/>
    </ligand>
</feature>
<evidence type="ECO:0000313" key="12">
    <source>
        <dbReference type="Proteomes" id="UP000315750"/>
    </source>
</evidence>
<keyword evidence="7 10" id="KW-0238">DNA-binding</keyword>
<dbReference type="InterPro" id="IPR050646">
    <property type="entry name" value="Cas1"/>
</dbReference>
<dbReference type="InterPro" id="IPR002729">
    <property type="entry name" value="CRISPR-assoc_Cas1"/>
</dbReference>
<evidence type="ECO:0000256" key="10">
    <source>
        <dbReference type="HAMAP-Rule" id="MF_01470"/>
    </source>
</evidence>
<dbReference type="Pfam" id="PF01867">
    <property type="entry name" value="Cas_Cas1"/>
    <property type="match status" value="1"/>
</dbReference>
<sequence length="343" mass="38125">MKTHLNTLYVTKQGAYLAKDGAAVVVRVDKKPQLRLPLHNLDGIVVFGHVGCSPALMAAAASAGVSISLLTEYGRFLAAIVGFTSGNVLLRREQYRRADDSEKTLALARSFVQGKLMNARTVLLRAARDANEGERKETLTATAKRLSGRLVEVNQATTTDILRGLEGEAATQYFAAFPSLLTRPAKAFNFTKRSRRPPLDPINALLSFVYSLLLHDVRSACEATGLDSVVGYLHRDRPGRPSLALDLMEEFRPYLADRLVFSLVNRQQVTASGFETQETGGVVMDDQTRKRVLVAWQERKQEEIKHPYTGDRMTVGLLPHIQARLLARHLRGDLDAYPPFIWK</sequence>
<dbReference type="KEGG" id="amuc:Pan181_32340"/>
<dbReference type="AlphaFoldDB" id="A0A518AQL8"/>
<proteinExistence type="inferred from homology"/>
<evidence type="ECO:0000256" key="9">
    <source>
        <dbReference type="ARBA" id="ARBA00038592"/>
    </source>
</evidence>
<dbReference type="OrthoDB" id="9803119at2"/>
<reference evidence="11 12" key="1">
    <citation type="submission" date="2019-02" db="EMBL/GenBank/DDBJ databases">
        <title>Deep-cultivation of Planctomycetes and their phenomic and genomic characterization uncovers novel biology.</title>
        <authorList>
            <person name="Wiegand S."/>
            <person name="Jogler M."/>
            <person name="Boedeker C."/>
            <person name="Pinto D."/>
            <person name="Vollmers J."/>
            <person name="Rivas-Marin E."/>
            <person name="Kohn T."/>
            <person name="Peeters S.H."/>
            <person name="Heuer A."/>
            <person name="Rast P."/>
            <person name="Oberbeckmann S."/>
            <person name="Bunk B."/>
            <person name="Jeske O."/>
            <person name="Meyerdierks A."/>
            <person name="Storesund J.E."/>
            <person name="Kallscheuer N."/>
            <person name="Luecker S."/>
            <person name="Lage O.M."/>
            <person name="Pohl T."/>
            <person name="Merkel B.J."/>
            <person name="Hornburger P."/>
            <person name="Mueller R.-W."/>
            <person name="Bruemmer F."/>
            <person name="Labrenz M."/>
            <person name="Spormann A.M."/>
            <person name="Op den Camp H."/>
            <person name="Overmann J."/>
            <person name="Amann R."/>
            <person name="Jetten M.S.M."/>
            <person name="Mascher T."/>
            <person name="Medema M.H."/>
            <person name="Devos D.P."/>
            <person name="Kaster A.-K."/>
            <person name="Ovreas L."/>
            <person name="Rohde M."/>
            <person name="Galperin M.Y."/>
            <person name="Jogler C."/>
        </authorList>
    </citation>
    <scope>NUCLEOTIDE SEQUENCE [LARGE SCALE GENOMIC DNA]</scope>
    <source>
        <strain evidence="11 12">Pan181</strain>
    </source>
</reference>
<dbReference type="GO" id="GO:0004520">
    <property type="term" value="F:DNA endonuclease activity"/>
    <property type="evidence" value="ECO:0007669"/>
    <property type="project" value="InterPro"/>
</dbReference>
<gene>
    <name evidence="11" type="primary">cas4-cas1</name>
    <name evidence="10" type="synonym">cas1</name>
    <name evidence="11" type="ORF">Pan181_32340</name>
</gene>
<dbReference type="GO" id="GO:0051607">
    <property type="term" value="P:defense response to virus"/>
    <property type="evidence" value="ECO:0007669"/>
    <property type="project" value="UniProtKB-UniRule"/>
</dbReference>
<dbReference type="InterPro" id="IPR042211">
    <property type="entry name" value="CRISPR-assoc_Cas1_N"/>
</dbReference>
<dbReference type="PANTHER" id="PTHR34353">
    <property type="entry name" value="CRISPR-ASSOCIATED ENDONUCLEASE CAS1 1"/>
    <property type="match status" value="1"/>
</dbReference>
<keyword evidence="2 10" id="KW-0479">Metal-binding</keyword>
<evidence type="ECO:0000256" key="3">
    <source>
        <dbReference type="ARBA" id="ARBA00022759"/>
    </source>
</evidence>
<evidence type="ECO:0000256" key="5">
    <source>
        <dbReference type="ARBA" id="ARBA00022842"/>
    </source>
</evidence>